<reference evidence="1 2" key="1">
    <citation type="submission" date="2018-06" db="EMBL/GenBank/DDBJ databases">
        <title>Genomic Encyclopedia of Type Strains, Phase IV (KMG-IV): sequencing the most valuable type-strain genomes for metagenomic binning, comparative biology and taxonomic classification.</title>
        <authorList>
            <person name="Goeker M."/>
        </authorList>
    </citation>
    <scope>NUCLEOTIDE SEQUENCE [LARGE SCALE GENOMIC DNA]</scope>
    <source>
        <strain evidence="1 2">DSM 5</strain>
    </source>
</reference>
<dbReference type="Gene3D" id="1.10.472.60">
    <property type="entry name" value="putative protein disulfide isomerase domain"/>
    <property type="match status" value="1"/>
</dbReference>
<gene>
    <name evidence="1" type="ORF">C7437_105135</name>
</gene>
<dbReference type="CDD" id="cd03025">
    <property type="entry name" value="DsbA_FrnE_like"/>
    <property type="match status" value="1"/>
</dbReference>
<dbReference type="PANTHER" id="PTHR13887">
    <property type="entry name" value="GLUTATHIONE S-TRANSFERASE KAPPA"/>
    <property type="match status" value="1"/>
</dbReference>
<dbReference type="Gene3D" id="3.40.30.10">
    <property type="entry name" value="Glutaredoxin"/>
    <property type="match status" value="1"/>
</dbReference>
<organism evidence="1 2">
    <name type="scientific">Psychrobacillus insolitus</name>
    <dbReference type="NCBI Taxonomy" id="1461"/>
    <lineage>
        <taxon>Bacteria</taxon>
        <taxon>Bacillati</taxon>
        <taxon>Bacillota</taxon>
        <taxon>Bacilli</taxon>
        <taxon>Bacillales</taxon>
        <taxon>Bacillaceae</taxon>
        <taxon>Psychrobacillus</taxon>
    </lineage>
</organism>
<sequence>MTNQNPMMCDLETGICGPAGEGNAEMSFIDLSTPSKKIDLYYVTDPICSHCWALEPTLRKFVEEYGQYFNMHTIMGGLLEKWDGFADVSNGISGPEDVAGHWREVGDHTRMPIDGSFWLEDPVSSSFIPSRVYKVIQQKDASLAPVFLRKAREAVFPFNKNIGRDQVLIDIINEMGLNGEEIVKESYLPAAQDSLQEDFQMAGRLSVRGFPTIIFLNEEKKGVKVGGARPFDSYVQALKQILPEENIQPKTAPKLQNILKKEGLLFSREIEELYGLEQSDVAAFVEKELTTDGYIVEEVLGEKYIKVNK</sequence>
<keyword evidence="1" id="KW-0413">Isomerase</keyword>
<dbReference type="RefSeq" id="WP_245909283.1">
    <property type="nucleotide sequence ID" value="NZ_QKZI01000005.1"/>
</dbReference>
<dbReference type="Proteomes" id="UP000248646">
    <property type="component" value="Unassembled WGS sequence"/>
</dbReference>
<keyword evidence="2" id="KW-1185">Reference proteome</keyword>
<evidence type="ECO:0000313" key="2">
    <source>
        <dbReference type="Proteomes" id="UP000248646"/>
    </source>
</evidence>
<dbReference type="AlphaFoldDB" id="A0A2W7PBF0"/>
<dbReference type="Pfam" id="PF13743">
    <property type="entry name" value="Thioredoxin_5"/>
    <property type="match status" value="1"/>
</dbReference>
<dbReference type="PANTHER" id="PTHR13887:SF54">
    <property type="entry name" value="DSBA FAMILY PROTEIN"/>
    <property type="match status" value="1"/>
</dbReference>
<evidence type="ECO:0000313" key="1">
    <source>
        <dbReference type="EMBL" id="PZX03938.1"/>
    </source>
</evidence>
<comment type="caution">
    <text evidence="1">The sequence shown here is derived from an EMBL/GenBank/DDBJ whole genome shotgun (WGS) entry which is preliminary data.</text>
</comment>
<accession>A0A2W7PBF0</accession>
<dbReference type="SUPFAM" id="SSF52833">
    <property type="entry name" value="Thioredoxin-like"/>
    <property type="match status" value="1"/>
</dbReference>
<dbReference type="GO" id="GO:0016853">
    <property type="term" value="F:isomerase activity"/>
    <property type="evidence" value="ECO:0007669"/>
    <property type="project" value="UniProtKB-KW"/>
</dbReference>
<name>A0A2W7PBF0_9BACI</name>
<protein>
    <submittedName>
        <fullName evidence="1">Putative DsbA family dithiol-disulfide isomerase</fullName>
    </submittedName>
</protein>
<dbReference type="InterPro" id="IPR036249">
    <property type="entry name" value="Thioredoxin-like_sf"/>
</dbReference>
<proteinExistence type="predicted"/>
<dbReference type="EMBL" id="QKZI01000005">
    <property type="protein sequence ID" value="PZX03938.1"/>
    <property type="molecule type" value="Genomic_DNA"/>
</dbReference>